<proteinExistence type="predicted"/>
<dbReference type="AlphaFoldDB" id="A0A9W6H8F1"/>
<dbReference type="SUPFAM" id="SSF53474">
    <property type="entry name" value="alpha/beta-Hydrolases"/>
    <property type="match status" value="1"/>
</dbReference>
<reference evidence="1" key="2">
    <citation type="submission" date="2023-01" db="EMBL/GenBank/DDBJ databases">
        <authorList>
            <person name="Sun Q."/>
            <person name="Evtushenko L."/>
        </authorList>
    </citation>
    <scope>NUCLEOTIDE SEQUENCE</scope>
    <source>
        <strain evidence="1">VKM Ac-1401</strain>
    </source>
</reference>
<protein>
    <recommendedName>
        <fullName evidence="3">Alpha/beta hydrolase</fullName>
    </recommendedName>
</protein>
<dbReference type="InterPro" id="IPR029058">
    <property type="entry name" value="AB_hydrolase_fold"/>
</dbReference>
<comment type="caution">
    <text evidence="1">The sequence shown here is derived from an EMBL/GenBank/DDBJ whole genome shotgun (WGS) entry which is preliminary data.</text>
</comment>
<organism evidence="1 2">
    <name type="scientific">Leifsonia poae</name>
    <dbReference type="NCBI Taxonomy" id="110933"/>
    <lineage>
        <taxon>Bacteria</taxon>
        <taxon>Bacillati</taxon>
        <taxon>Actinomycetota</taxon>
        <taxon>Actinomycetes</taxon>
        <taxon>Micrococcales</taxon>
        <taxon>Microbacteriaceae</taxon>
        <taxon>Leifsonia</taxon>
    </lineage>
</organism>
<dbReference type="EMBL" id="BSEN01000003">
    <property type="protein sequence ID" value="GLJ75378.1"/>
    <property type="molecule type" value="Genomic_DNA"/>
</dbReference>
<name>A0A9W6H8F1_9MICO</name>
<dbReference type="RefSeq" id="WP_271176059.1">
    <property type="nucleotide sequence ID" value="NZ_BAAAJO010000001.1"/>
</dbReference>
<keyword evidence="2" id="KW-1185">Reference proteome</keyword>
<evidence type="ECO:0000313" key="2">
    <source>
        <dbReference type="Proteomes" id="UP001142372"/>
    </source>
</evidence>
<evidence type="ECO:0008006" key="3">
    <source>
        <dbReference type="Google" id="ProtNLM"/>
    </source>
</evidence>
<evidence type="ECO:0000313" key="1">
    <source>
        <dbReference type="EMBL" id="GLJ75378.1"/>
    </source>
</evidence>
<sequence>MTQVLLVHGGLWDDMDANRFWKRSGVVDGLRGRGFTVIAPDRAPRAPSWKAESAHLQSWLPGEGATVVAGSNGCSAALRLALSEPDRVHRLLLAWPATPRDERDRLLGQGAPPDVADALLRGETVRGVTDEEIAAFRIPVAVLPSVPENPAHQRTTVDRLLQLLPAPQELPGCPEPPHPLFATHVEEFVNSVTRFVDDREEPGRLAVSSS</sequence>
<reference evidence="1" key="1">
    <citation type="journal article" date="2014" name="Int. J. Syst. Evol. Microbiol.">
        <title>Complete genome sequence of Corynebacterium casei LMG S-19264T (=DSM 44701T), isolated from a smear-ripened cheese.</title>
        <authorList>
            <consortium name="US DOE Joint Genome Institute (JGI-PGF)"/>
            <person name="Walter F."/>
            <person name="Albersmeier A."/>
            <person name="Kalinowski J."/>
            <person name="Ruckert C."/>
        </authorList>
    </citation>
    <scope>NUCLEOTIDE SEQUENCE</scope>
    <source>
        <strain evidence="1">VKM Ac-1401</strain>
    </source>
</reference>
<dbReference type="Gene3D" id="3.40.50.1820">
    <property type="entry name" value="alpha/beta hydrolase"/>
    <property type="match status" value="1"/>
</dbReference>
<accession>A0A9W6H8F1</accession>
<dbReference type="Proteomes" id="UP001142372">
    <property type="component" value="Unassembled WGS sequence"/>
</dbReference>
<gene>
    <name evidence="1" type="ORF">GCM10017584_09520</name>
</gene>